<dbReference type="Gene3D" id="3.30.450.20">
    <property type="entry name" value="PAS domain"/>
    <property type="match status" value="1"/>
</dbReference>
<dbReference type="PROSITE" id="PS50112">
    <property type="entry name" value="PAS"/>
    <property type="match status" value="1"/>
</dbReference>
<dbReference type="OrthoDB" id="9798833at2"/>
<sequence length="329" mass="37133">MESMEHGMAQLILDSLPSPVLMSDLHGRLIFVNRAVEDDLGVERGELLGRPLIEALYQGRKFDRRGKYRSALMETLETGRSFNARFVEVKTVFHQLPRFFLVDTFFVHSSGGQLLGACAVYHDIFRHRELLKRAVMSRLTTISEQFETIYAFAEAIGARDLYTMGHSEKVAEYARLIAEALGLQEKEVDLAYICGIVHDVGKIGVPENILNKPGPLLPEEFVQITCHPDKGAAILSHISWLEQVVPVVLAHHERYDGRGYPRGLKGEEIPLLSRILSVADAFDAMTSDRSYRRALPVPVAINELKRNAGTQFDPRIVEVFVQVLLEYQF</sequence>
<keyword evidence="5" id="KW-1185">Reference proteome</keyword>
<dbReference type="Gene3D" id="1.10.3210.10">
    <property type="entry name" value="Hypothetical protein af1432"/>
    <property type="match status" value="1"/>
</dbReference>
<feature type="domain" description="HD" evidence="2">
    <location>
        <begin position="163"/>
        <end position="285"/>
    </location>
</feature>
<dbReference type="InterPro" id="IPR003607">
    <property type="entry name" value="HD/PDEase_dom"/>
</dbReference>
<reference evidence="4 5" key="1">
    <citation type="submission" date="2019-10" db="EMBL/GenBank/DDBJ databases">
        <title>Comparative genomics of sulfur disproportionating microorganisms.</title>
        <authorList>
            <person name="Ward L.M."/>
            <person name="Bertran E."/>
            <person name="Johnston D."/>
        </authorList>
    </citation>
    <scope>NUCLEOTIDE SEQUENCE [LARGE SCALE GENOMIC DNA]</scope>
    <source>
        <strain evidence="4 5">DSM 14055</strain>
    </source>
</reference>
<dbReference type="PANTHER" id="PTHR43155:SF2">
    <property type="entry name" value="CYCLIC DI-GMP PHOSPHODIESTERASE PA4108"/>
    <property type="match status" value="1"/>
</dbReference>
<dbReference type="SUPFAM" id="SSF109604">
    <property type="entry name" value="HD-domain/PDEase-like"/>
    <property type="match status" value="1"/>
</dbReference>
<organism evidence="4 5">
    <name type="scientific">Desulfofundulus thermobenzoicus</name>
    <dbReference type="NCBI Taxonomy" id="29376"/>
    <lineage>
        <taxon>Bacteria</taxon>
        <taxon>Bacillati</taxon>
        <taxon>Bacillota</taxon>
        <taxon>Clostridia</taxon>
        <taxon>Eubacteriales</taxon>
        <taxon>Peptococcaceae</taxon>
        <taxon>Desulfofundulus</taxon>
    </lineage>
</organism>
<name>A0A6N7IML1_9FIRM</name>
<dbReference type="SMART" id="SM00471">
    <property type="entry name" value="HDc"/>
    <property type="match status" value="1"/>
</dbReference>
<dbReference type="InterPro" id="IPR000014">
    <property type="entry name" value="PAS"/>
</dbReference>
<accession>A0A6N7IML1</accession>
<feature type="domain" description="PAS" evidence="1">
    <location>
        <begin position="12"/>
        <end position="79"/>
    </location>
</feature>
<dbReference type="EMBL" id="WHYR01000005">
    <property type="protein sequence ID" value="MQL51212.1"/>
    <property type="molecule type" value="Genomic_DNA"/>
</dbReference>
<dbReference type="GO" id="GO:0006355">
    <property type="term" value="P:regulation of DNA-templated transcription"/>
    <property type="evidence" value="ECO:0007669"/>
    <property type="project" value="InterPro"/>
</dbReference>
<evidence type="ECO:0000313" key="5">
    <source>
        <dbReference type="Proteomes" id="UP000441717"/>
    </source>
</evidence>
<dbReference type="PROSITE" id="PS51831">
    <property type="entry name" value="HD"/>
    <property type="match status" value="1"/>
</dbReference>
<evidence type="ECO:0000313" key="4">
    <source>
        <dbReference type="EMBL" id="MQL51212.1"/>
    </source>
</evidence>
<dbReference type="Pfam" id="PF13487">
    <property type="entry name" value="HD_5"/>
    <property type="match status" value="1"/>
</dbReference>
<dbReference type="Pfam" id="PF00989">
    <property type="entry name" value="PAS"/>
    <property type="match status" value="1"/>
</dbReference>
<dbReference type="CDD" id="cd00077">
    <property type="entry name" value="HDc"/>
    <property type="match status" value="1"/>
</dbReference>
<dbReference type="InterPro" id="IPR006674">
    <property type="entry name" value="HD_domain"/>
</dbReference>
<dbReference type="SUPFAM" id="SSF55785">
    <property type="entry name" value="PYP-like sensor domain (PAS domain)"/>
    <property type="match status" value="1"/>
</dbReference>
<dbReference type="SMART" id="SM00091">
    <property type="entry name" value="PAS"/>
    <property type="match status" value="1"/>
</dbReference>
<dbReference type="InterPro" id="IPR035965">
    <property type="entry name" value="PAS-like_dom_sf"/>
</dbReference>
<feature type="domain" description="HD-GYP" evidence="3">
    <location>
        <begin position="141"/>
        <end position="329"/>
    </location>
</feature>
<evidence type="ECO:0000259" key="2">
    <source>
        <dbReference type="PROSITE" id="PS51831"/>
    </source>
</evidence>
<protein>
    <submittedName>
        <fullName evidence="4">HD domain-containing protein</fullName>
    </submittedName>
</protein>
<evidence type="ECO:0000259" key="3">
    <source>
        <dbReference type="PROSITE" id="PS51832"/>
    </source>
</evidence>
<dbReference type="PANTHER" id="PTHR43155">
    <property type="entry name" value="CYCLIC DI-GMP PHOSPHODIESTERASE PA4108-RELATED"/>
    <property type="match status" value="1"/>
</dbReference>
<dbReference type="AlphaFoldDB" id="A0A6N7IML1"/>
<dbReference type="NCBIfam" id="TIGR00229">
    <property type="entry name" value="sensory_box"/>
    <property type="match status" value="1"/>
</dbReference>
<dbReference type="PROSITE" id="PS51832">
    <property type="entry name" value="HD_GYP"/>
    <property type="match status" value="1"/>
</dbReference>
<gene>
    <name evidence="4" type="ORF">GFC01_02840</name>
</gene>
<evidence type="ECO:0000259" key="1">
    <source>
        <dbReference type="PROSITE" id="PS50112"/>
    </source>
</evidence>
<dbReference type="CDD" id="cd00130">
    <property type="entry name" value="PAS"/>
    <property type="match status" value="1"/>
</dbReference>
<dbReference type="InterPro" id="IPR013767">
    <property type="entry name" value="PAS_fold"/>
</dbReference>
<proteinExistence type="predicted"/>
<comment type="caution">
    <text evidence="4">The sequence shown here is derived from an EMBL/GenBank/DDBJ whole genome shotgun (WGS) entry which is preliminary data.</text>
</comment>
<dbReference type="InterPro" id="IPR037522">
    <property type="entry name" value="HD_GYP_dom"/>
</dbReference>
<dbReference type="RefSeq" id="WP_152945141.1">
    <property type="nucleotide sequence ID" value="NZ_WHYR01000005.1"/>
</dbReference>
<dbReference type="Proteomes" id="UP000441717">
    <property type="component" value="Unassembled WGS sequence"/>
</dbReference>